<dbReference type="NCBIfam" id="NF033550">
    <property type="entry name" value="transpos_ISL3"/>
    <property type="match status" value="1"/>
</dbReference>
<protein>
    <submittedName>
        <fullName evidence="2">ISL3 family transposase</fullName>
    </submittedName>
</protein>
<evidence type="ECO:0000313" key="2">
    <source>
        <dbReference type="EMBL" id="TLK32111.1"/>
    </source>
</evidence>
<feature type="domain" description="HTH IS21-type" evidence="1">
    <location>
        <begin position="296"/>
        <end position="358"/>
    </location>
</feature>
<dbReference type="RefSeq" id="WP_129117109.1">
    <property type="nucleotide sequence ID" value="NZ_BSUI01000012.1"/>
</dbReference>
<dbReference type="Pfam" id="PF01610">
    <property type="entry name" value="DDE_Tnp_ISL3"/>
    <property type="match status" value="1"/>
</dbReference>
<dbReference type="InterPro" id="IPR029261">
    <property type="entry name" value="Transposase_Znf"/>
</dbReference>
<proteinExistence type="predicted"/>
<dbReference type="InterPro" id="IPR002560">
    <property type="entry name" value="Transposase_DDE"/>
</dbReference>
<dbReference type="PANTHER" id="PTHR33498:SF1">
    <property type="entry name" value="TRANSPOSASE FOR INSERTION SEQUENCE ELEMENT IS1557"/>
    <property type="match status" value="1"/>
</dbReference>
<dbReference type="EMBL" id="VBRC01000001">
    <property type="protein sequence ID" value="TLK32111.1"/>
    <property type="molecule type" value="Genomic_DNA"/>
</dbReference>
<comment type="caution">
    <text evidence="2">The sequence shown here is derived from an EMBL/GenBank/DDBJ whole genome shotgun (WGS) entry which is preliminary data.</text>
</comment>
<dbReference type="AlphaFoldDB" id="A0AAJ5K6S0"/>
<dbReference type="Proteomes" id="UP000308000">
    <property type="component" value="Unassembled WGS sequence"/>
</dbReference>
<gene>
    <name evidence="2" type="ORF">FCS05_01225</name>
</gene>
<dbReference type="Pfam" id="PF14690">
    <property type="entry name" value="Zn_ribbon_ISL3"/>
    <property type="match status" value="1"/>
</dbReference>
<dbReference type="InterPro" id="IPR017894">
    <property type="entry name" value="HTH_IS21_transposase_type"/>
</dbReference>
<evidence type="ECO:0000313" key="3">
    <source>
        <dbReference type="Proteomes" id="UP000308000"/>
    </source>
</evidence>
<dbReference type="PANTHER" id="PTHR33498">
    <property type="entry name" value="TRANSPOSASE FOR INSERTION SEQUENCE ELEMENT IS1557"/>
    <property type="match status" value="1"/>
</dbReference>
<reference evidence="2 3" key="1">
    <citation type="submission" date="2019-04" db="EMBL/GenBank/DDBJ databases">
        <title>Deinococcus metalilatus MA1002 mutant No.5.</title>
        <authorList>
            <person name="Park W."/>
            <person name="Park C."/>
        </authorList>
    </citation>
    <scope>NUCLEOTIDE SEQUENCE [LARGE SCALE GENOMIC DNA]</scope>
    <source>
        <strain evidence="2 3">MA1002-m5</strain>
    </source>
</reference>
<evidence type="ECO:0000259" key="1">
    <source>
        <dbReference type="PROSITE" id="PS50531"/>
    </source>
</evidence>
<accession>A0AAJ5K6S0</accession>
<name>A0AAJ5K6S0_9DEIO</name>
<organism evidence="2 3">
    <name type="scientific">Deinococcus metallilatus</name>
    <dbReference type="NCBI Taxonomy" id="1211322"/>
    <lineage>
        <taxon>Bacteria</taxon>
        <taxon>Thermotogati</taxon>
        <taxon>Deinococcota</taxon>
        <taxon>Deinococci</taxon>
        <taxon>Deinococcales</taxon>
        <taxon>Deinococcaceae</taxon>
        <taxon>Deinococcus</taxon>
    </lineage>
</organism>
<dbReference type="PROSITE" id="PS50531">
    <property type="entry name" value="HTH_IS21"/>
    <property type="match status" value="1"/>
</dbReference>
<dbReference type="InterPro" id="IPR047951">
    <property type="entry name" value="Transpos_ISL3"/>
</dbReference>
<sequence>MDVSAYLPNPGTFTLVNTRVTSQVVWLEVESRACSTPCPRCGVPSTRRHSQYTRILKDLPLFDCRVRWQLTVRKFFCDVLDCPQRIFCERLPTVTAPWRRATLRLERQQGRVALEAGAQSATHILRELGSGASANTLLVRLRASPTSAPHLPVRSLGIDDWAWRKGQRYGTILVDLERHQVVDLLADREAAPLVAWLNQHPEIELITRDRSTAYQEAVTLGAPQAAQVADRWHLVKNVRETLERFVLRTYNTFRTITRTLPTDPVPPPPSPAVQEPLLSIDAAPSGMGPPTSRQTARFVAVKDKLQQGLSAKQVAREAGVALGTVKKYLHLEQHPGNARPKRRPRELAPFHGWLQQQWAGGTRNASALHAELRTKGYTGGYTTVREYCRQLRLGDPTQPRPWVCPSPRTLSWAILNPLLIRAPQLVTLLERCATEHPEFSKVAQILTNGWNMFRRTSTTPLRAWLTALTDSGVQELQAFAVGIDRDYDAVQRALETAYSNGQVEGQVNRLTSCSFKKRRLERAFGPIVGCVSKRTASQTTLF</sequence>